<dbReference type="AlphaFoldDB" id="G2ZNK8"/>
<reference evidence="1" key="1">
    <citation type="journal article" date="2011" name="PLoS ONE">
        <title>Ralstonia syzygii, the Blood Disease Bacterium and some Asian R. solanacearum strains form a single genomic species despite divergent lifestyles.</title>
        <authorList>
            <person name="Remenant B."/>
            <person name="de Cambiaire J.C."/>
            <person name="Cellier G."/>
            <person name="Jacobs J.M."/>
            <person name="Mangenot S."/>
            <person name="Barbe V."/>
            <person name="Lajus A."/>
            <person name="Vallenet D."/>
            <person name="Medigue C."/>
            <person name="Fegan M."/>
            <person name="Allen C."/>
            <person name="Prior P."/>
        </authorList>
    </citation>
    <scope>NUCLEOTIDE SEQUENCE</scope>
    <source>
        <strain evidence="1">R229</strain>
    </source>
</reference>
<gene>
    <name evidence="1" type="ORF">BDB_110051</name>
</gene>
<dbReference type="EMBL" id="FR854067">
    <property type="protein sequence ID" value="CCA80621.1"/>
    <property type="molecule type" value="Genomic_DNA"/>
</dbReference>
<organism evidence="1">
    <name type="scientific">blood disease bacterium R229</name>
    <dbReference type="NCBI Taxonomy" id="741978"/>
    <lineage>
        <taxon>Bacteria</taxon>
        <taxon>Pseudomonadati</taxon>
        <taxon>Pseudomonadota</taxon>
        <taxon>Betaproteobacteria</taxon>
        <taxon>Burkholderiales</taxon>
        <taxon>Burkholderiaceae</taxon>
        <taxon>Ralstonia</taxon>
        <taxon>Ralstonia solanacearum species complex</taxon>
    </lineage>
</organism>
<evidence type="ECO:0000313" key="1">
    <source>
        <dbReference type="EMBL" id="CCA80621.1"/>
    </source>
</evidence>
<sequence>MASWAASASSLRDCCAIDSWPWPCSCSVACRDGTFSIRASFQAKGNIFHRGGSGMRAWRRLRDRQHAGVWDRLHEVLLAKLRAADRIDESRVVIDPSSIRAVGSGQHEVASGKRLHSPGKGRAWMVASRRLRT</sequence>
<name>G2ZNK8_9RALS</name>
<accession>G2ZNK8</accession>
<protein>
    <submittedName>
        <fullName evidence="1">Uncharacterized protein</fullName>
    </submittedName>
</protein>
<reference evidence="1" key="2">
    <citation type="submission" date="2011-04" db="EMBL/GenBank/DDBJ databases">
        <authorList>
            <person name="Genoscope - CEA"/>
        </authorList>
    </citation>
    <scope>NUCLEOTIDE SEQUENCE</scope>
    <source>
        <strain evidence="1">R229</strain>
    </source>
</reference>
<proteinExistence type="predicted"/>